<reference evidence="2 3" key="1">
    <citation type="submission" date="2022-07" db="EMBL/GenBank/DDBJ databases">
        <title>Genome-wide signatures of adaptation to extreme environments.</title>
        <authorList>
            <person name="Cho C.H."/>
            <person name="Yoon H.S."/>
        </authorList>
    </citation>
    <scope>NUCLEOTIDE SEQUENCE [LARGE SCALE GENOMIC DNA]</scope>
    <source>
        <strain evidence="2 3">DBV 063 E5</strain>
    </source>
</reference>
<evidence type="ECO:0000313" key="2">
    <source>
        <dbReference type="EMBL" id="KAK4535342.1"/>
    </source>
</evidence>
<sequence>MTASPTDAFAPPTLNAPGESAAYRQARRQLVEALREATTASVHHVVVFQRNIEMLLETSASIEQAAATAHRLVEPENGPTAPAS</sequence>
<dbReference type="AlphaFoldDB" id="A0AAV9ISV4"/>
<gene>
    <name evidence="2" type="ORF">CDCA_CDCA04G1367</name>
</gene>
<proteinExistence type="predicted"/>
<protein>
    <submittedName>
        <fullName evidence="2">Uncharacterized protein</fullName>
    </submittedName>
</protein>
<feature type="region of interest" description="Disordered" evidence="1">
    <location>
        <begin position="1"/>
        <end position="21"/>
    </location>
</feature>
<evidence type="ECO:0000313" key="3">
    <source>
        <dbReference type="Proteomes" id="UP001301350"/>
    </source>
</evidence>
<organism evidence="2 3">
    <name type="scientific">Cyanidium caldarium</name>
    <name type="common">Red alga</name>
    <dbReference type="NCBI Taxonomy" id="2771"/>
    <lineage>
        <taxon>Eukaryota</taxon>
        <taxon>Rhodophyta</taxon>
        <taxon>Bangiophyceae</taxon>
        <taxon>Cyanidiales</taxon>
        <taxon>Cyanidiaceae</taxon>
        <taxon>Cyanidium</taxon>
    </lineage>
</organism>
<dbReference type="Proteomes" id="UP001301350">
    <property type="component" value="Unassembled WGS sequence"/>
</dbReference>
<dbReference type="EMBL" id="JANCYW010000004">
    <property type="protein sequence ID" value="KAK4535342.1"/>
    <property type="molecule type" value="Genomic_DNA"/>
</dbReference>
<evidence type="ECO:0000256" key="1">
    <source>
        <dbReference type="SAM" id="MobiDB-lite"/>
    </source>
</evidence>
<name>A0AAV9ISV4_CYACA</name>
<accession>A0AAV9ISV4</accession>
<keyword evidence="3" id="KW-1185">Reference proteome</keyword>
<comment type="caution">
    <text evidence="2">The sequence shown here is derived from an EMBL/GenBank/DDBJ whole genome shotgun (WGS) entry which is preliminary data.</text>
</comment>